<evidence type="ECO:0000256" key="6">
    <source>
        <dbReference type="PROSITE-ProRule" id="PRU00169"/>
    </source>
</evidence>
<dbReference type="PANTHER" id="PTHR48111:SF4">
    <property type="entry name" value="DNA-BINDING DUAL TRANSCRIPTIONAL REGULATOR OMPR"/>
    <property type="match status" value="1"/>
</dbReference>
<protein>
    <submittedName>
        <fullName evidence="10">DNA-binding response regulator</fullName>
    </submittedName>
</protein>
<dbReference type="AlphaFoldDB" id="A0A511N8W6"/>
<dbReference type="SMART" id="SM00448">
    <property type="entry name" value="REC"/>
    <property type="match status" value="1"/>
</dbReference>
<feature type="DNA-binding region" description="OmpR/PhoB-type" evidence="7">
    <location>
        <begin position="126"/>
        <end position="225"/>
    </location>
</feature>
<dbReference type="PANTHER" id="PTHR48111">
    <property type="entry name" value="REGULATOR OF RPOS"/>
    <property type="match status" value="1"/>
</dbReference>
<proteinExistence type="predicted"/>
<feature type="domain" description="Response regulatory" evidence="8">
    <location>
        <begin position="3"/>
        <end position="117"/>
    </location>
</feature>
<accession>A0A511N8W6</accession>
<dbReference type="GO" id="GO:0000976">
    <property type="term" value="F:transcription cis-regulatory region binding"/>
    <property type="evidence" value="ECO:0007669"/>
    <property type="project" value="TreeGrafter"/>
</dbReference>
<keyword evidence="2" id="KW-0902">Two-component regulatory system</keyword>
<name>A0A511N8W6_DEIC1</name>
<keyword evidence="1 6" id="KW-0597">Phosphoprotein</keyword>
<dbReference type="InterPro" id="IPR001867">
    <property type="entry name" value="OmpR/PhoB-type_DNA-bd"/>
</dbReference>
<evidence type="ECO:0000259" key="9">
    <source>
        <dbReference type="PROSITE" id="PS51755"/>
    </source>
</evidence>
<dbReference type="InterPro" id="IPR036388">
    <property type="entry name" value="WH-like_DNA-bd_sf"/>
</dbReference>
<dbReference type="SUPFAM" id="SSF46894">
    <property type="entry name" value="C-terminal effector domain of the bipartite response regulators"/>
    <property type="match status" value="1"/>
</dbReference>
<keyword evidence="3" id="KW-0805">Transcription regulation</keyword>
<dbReference type="Proteomes" id="UP000321306">
    <property type="component" value="Unassembled WGS sequence"/>
</dbReference>
<dbReference type="InterPro" id="IPR039420">
    <property type="entry name" value="WalR-like"/>
</dbReference>
<dbReference type="Gene3D" id="3.40.50.2300">
    <property type="match status" value="1"/>
</dbReference>
<organism evidence="10 11">
    <name type="scientific">Deinococcus cellulosilyticus (strain DSM 18568 / NBRC 106333 / KACC 11606 / 5516J-15)</name>
    <dbReference type="NCBI Taxonomy" id="1223518"/>
    <lineage>
        <taxon>Bacteria</taxon>
        <taxon>Thermotogati</taxon>
        <taxon>Deinococcota</taxon>
        <taxon>Deinococci</taxon>
        <taxon>Deinococcales</taxon>
        <taxon>Deinococcaceae</taxon>
        <taxon>Deinococcus</taxon>
    </lineage>
</organism>
<keyword evidence="5" id="KW-0804">Transcription</keyword>
<dbReference type="InterPro" id="IPR001789">
    <property type="entry name" value="Sig_transdc_resp-reg_receiver"/>
</dbReference>
<dbReference type="SUPFAM" id="SSF52172">
    <property type="entry name" value="CheY-like"/>
    <property type="match status" value="1"/>
</dbReference>
<keyword evidence="11" id="KW-1185">Reference proteome</keyword>
<evidence type="ECO:0000256" key="4">
    <source>
        <dbReference type="ARBA" id="ARBA00023125"/>
    </source>
</evidence>
<feature type="domain" description="OmpR/PhoB-type" evidence="9">
    <location>
        <begin position="126"/>
        <end position="225"/>
    </location>
</feature>
<dbReference type="PROSITE" id="PS50110">
    <property type="entry name" value="RESPONSE_REGULATORY"/>
    <property type="match status" value="1"/>
</dbReference>
<dbReference type="CDD" id="cd00383">
    <property type="entry name" value="trans_reg_C"/>
    <property type="match status" value="1"/>
</dbReference>
<dbReference type="Pfam" id="PF00072">
    <property type="entry name" value="Response_reg"/>
    <property type="match status" value="1"/>
</dbReference>
<dbReference type="RefSeq" id="WP_146888264.1">
    <property type="nucleotide sequence ID" value="NZ_BJXB01000025.1"/>
</dbReference>
<evidence type="ECO:0000259" key="8">
    <source>
        <dbReference type="PROSITE" id="PS50110"/>
    </source>
</evidence>
<dbReference type="EMBL" id="BJXB01000025">
    <property type="protein sequence ID" value="GEM48831.1"/>
    <property type="molecule type" value="Genomic_DNA"/>
</dbReference>
<dbReference type="InterPro" id="IPR016032">
    <property type="entry name" value="Sig_transdc_resp-reg_C-effctor"/>
</dbReference>
<evidence type="ECO:0000256" key="3">
    <source>
        <dbReference type="ARBA" id="ARBA00023015"/>
    </source>
</evidence>
<dbReference type="OrthoDB" id="9802426at2"/>
<evidence type="ECO:0000256" key="1">
    <source>
        <dbReference type="ARBA" id="ARBA00022553"/>
    </source>
</evidence>
<feature type="modified residue" description="4-aspartylphosphate" evidence="6">
    <location>
        <position position="50"/>
    </location>
</feature>
<dbReference type="InterPro" id="IPR011006">
    <property type="entry name" value="CheY-like_superfamily"/>
</dbReference>
<reference evidence="10 11" key="1">
    <citation type="submission" date="2019-07" db="EMBL/GenBank/DDBJ databases">
        <title>Whole genome shotgun sequence of Deinococcus cellulosilyticus NBRC 106333.</title>
        <authorList>
            <person name="Hosoyama A."/>
            <person name="Uohara A."/>
            <person name="Ohji S."/>
            <person name="Ichikawa N."/>
        </authorList>
    </citation>
    <scope>NUCLEOTIDE SEQUENCE [LARGE SCALE GENOMIC DNA]</scope>
    <source>
        <strain evidence="10 11">NBRC 106333</strain>
    </source>
</reference>
<gene>
    <name evidence="10" type="ORF">DC3_44660</name>
</gene>
<dbReference type="PROSITE" id="PS51755">
    <property type="entry name" value="OMPR_PHOB"/>
    <property type="match status" value="1"/>
</dbReference>
<dbReference type="SMART" id="SM00862">
    <property type="entry name" value="Trans_reg_C"/>
    <property type="match status" value="1"/>
</dbReference>
<dbReference type="Pfam" id="PF00486">
    <property type="entry name" value="Trans_reg_C"/>
    <property type="match status" value="1"/>
</dbReference>
<dbReference type="GO" id="GO:0006355">
    <property type="term" value="P:regulation of DNA-templated transcription"/>
    <property type="evidence" value="ECO:0007669"/>
    <property type="project" value="InterPro"/>
</dbReference>
<dbReference type="GO" id="GO:0005829">
    <property type="term" value="C:cytosol"/>
    <property type="evidence" value="ECO:0007669"/>
    <property type="project" value="TreeGrafter"/>
</dbReference>
<dbReference type="FunFam" id="1.10.10.10:FF:000018">
    <property type="entry name" value="DNA-binding response regulator ResD"/>
    <property type="match status" value="1"/>
</dbReference>
<sequence length="229" mass="25786">MTNIVLIEDERTVRDVVQFHLERAGLSVTSFSEPNPAWGALSKADLLILDWMLPQEAGISVLRRIRQSAELKHLPVLMLTARASEVDRVEGLESGADDYLTKPFSAAELVARVRAILRRLNTQQTGGKLLNGGLTIDLDAAEVLLEGQRLELTRREFDLLAFLAQNPGRVYSRGDLLDKVWGPDFLGGERTVDQHITQLRSHLKEDLHEPRFIETVRGKGYRMRQHAST</sequence>
<keyword evidence="4 7" id="KW-0238">DNA-binding</keyword>
<evidence type="ECO:0000256" key="2">
    <source>
        <dbReference type="ARBA" id="ARBA00023012"/>
    </source>
</evidence>
<evidence type="ECO:0000313" key="10">
    <source>
        <dbReference type="EMBL" id="GEM48831.1"/>
    </source>
</evidence>
<comment type="caution">
    <text evidence="10">The sequence shown here is derived from an EMBL/GenBank/DDBJ whole genome shotgun (WGS) entry which is preliminary data.</text>
</comment>
<evidence type="ECO:0000256" key="7">
    <source>
        <dbReference type="PROSITE-ProRule" id="PRU01091"/>
    </source>
</evidence>
<dbReference type="Gene3D" id="1.10.10.10">
    <property type="entry name" value="Winged helix-like DNA-binding domain superfamily/Winged helix DNA-binding domain"/>
    <property type="match status" value="1"/>
</dbReference>
<evidence type="ECO:0000256" key="5">
    <source>
        <dbReference type="ARBA" id="ARBA00023163"/>
    </source>
</evidence>
<evidence type="ECO:0000313" key="11">
    <source>
        <dbReference type="Proteomes" id="UP000321306"/>
    </source>
</evidence>
<dbReference type="GO" id="GO:0000156">
    <property type="term" value="F:phosphorelay response regulator activity"/>
    <property type="evidence" value="ECO:0007669"/>
    <property type="project" value="TreeGrafter"/>
</dbReference>
<dbReference type="GO" id="GO:0032993">
    <property type="term" value="C:protein-DNA complex"/>
    <property type="evidence" value="ECO:0007669"/>
    <property type="project" value="TreeGrafter"/>
</dbReference>
<dbReference type="Gene3D" id="6.10.250.690">
    <property type="match status" value="1"/>
</dbReference>